<keyword evidence="5" id="KW-0119">Carbohydrate metabolism</keyword>
<name>A0A4P9YSI5_9FUNG</name>
<evidence type="ECO:0000256" key="3">
    <source>
        <dbReference type="ARBA" id="ARBA00022729"/>
    </source>
</evidence>
<dbReference type="SUPFAM" id="SSF88713">
    <property type="entry name" value="Glycoside hydrolase/deacetylase"/>
    <property type="match status" value="1"/>
</dbReference>
<dbReference type="GO" id="GO:0016810">
    <property type="term" value="F:hydrolase activity, acting on carbon-nitrogen (but not peptide) bonds"/>
    <property type="evidence" value="ECO:0007669"/>
    <property type="project" value="InterPro"/>
</dbReference>
<evidence type="ECO:0000313" key="9">
    <source>
        <dbReference type="Proteomes" id="UP000278143"/>
    </source>
</evidence>
<keyword evidence="2" id="KW-0479">Metal-binding</keyword>
<proteinExistence type="predicted"/>
<dbReference type="Gene3D" id="3.20.20.370">
    <property type="entry name" value="Glycoside hydrolase/deacetylase"/>
    <property type="match status" value="1"/>
</dbReference>
<dbReference type="PANTHER" id="PTHR46471">
    <property type="entry name" value="CHITIN DEACETYLASE"/>
    <property type="match status" value="1"/>
</dbReference>
<dbReference type="InterPro" id="IPR002509">
    <property type="entry name" value="NODB_dom"/>
</dbReference>
<evidence type="ECO:0000256" key="6">
    <source>
        <dbReference type="SAM" id="MobiDB-lite"/>
    </source>
</evidence>
<protein>
    <recommendedName>
        <fullName evidence="7">NodB homology domain-containing protein</fullName>
    </recommendedName>
</protein>
<evidence type="ECO:0000256" key="1">
    <source>
        <dbReference type="ARBA" id="ARBA00001941"/>
    </source>
</evidence>
<dbReference type="AlphaFoldDB" id="A0A4P9YSI5"/>
<dbReference type="GO" id="GO:0005975">
    <property type="term" value="P:carbohydrate metabolic process"/>
    <property type="evidence" value="ECO:0007669"/>
    <property type="project" value="InterPro"/>
</dbReference>
<feature type="region of interest" description="Disordered" evidence="6">
    <location>
        <begin position="22"/>
        <end position="56"/>
    </location>
</feature>
<dbReference type="OrthoDB" id="2125469at2759"/>
<keyword evidence="3" id="KW-0732">Signal</keyword>
<sequence>MVDARPHPQPFFRDSVVLTTPSSGAGILTHDEDAKPKAQPAHHHHHTSWSSSSAQPGQIITQCVASDMVALTFDDGPGTNTQEIVDMLDQLKIKGTFFVNGHNLVGDNAHENRRLLQ</sequence>
<organism evidence="8 9">
    <name type="scientific">Syncephalis pseudoplumigaleata</name>
    <dbReference type="NCBI Taxonomy" id="1712513"/>
    <lineage>
        <taxon>Eukaryota</taxon>
        <taxon>Fungi</taxon>
        <taxon>Fungi incertae sedis</taxon>
        <taxon>Zoopagomycota</taxon>
        <taxon>Zoopagomycotina</taxon>
        <taxon>Zoopagomycetes</taxon>
        <taxon>Zoopagales</taxon>
        <taxon>Piptocephalidaceae</taxon>
        <taxon>Syncephalis</taxon>
    </lineage>
</organism>
<keyword evidence="4" id="KW-0378">Hydrolase</keyword>
<evidence type="ECO:0000256" key="5">
    <source>
        <dbReference type="ARBA" id="ARBA00023277"/>
    </source>
</evidence>
<dbReference type="InterPro" id="IPR011330">
    <property type="entry name" value="Glyco_hydro/deAcase_b/a-brl"/>
</dbReference>
<comment type="cofactor">
    <cofactor evidence="1">
        <name>Co(2+)</name>
        <dbReference type="ChEBI" id="CHEBI:48828"/>
    </cofactor>
</comment>
<gene>
    <name evidence="8" type="ORF">SYNPS1DRAFT_19433</name>
</gene>
<dbReference type="GO" id="GO:0046872">
    <property type="term" value="F:metal ion binding"/>
    <property type="evidence" value="ECO:0007669"/>
    <property type="project" value="UniProtKB-KW"/>
</dbReference>
<feature type="domain" description="NodB homology" evidence="7">
    <location>
        <begin position="67"/>
        <end position="117"/>
    </location>
</feature>
<dbReference type="PROSITE" id="PS51677">
    <property type="entry name" value="NODB"/>
    <property type="match status" value="1"/>
</dbReference>
<dbReference type="PANTHER" id="PTHR46471:SF2">
    <property type="entry name" value="CHITIN DEACETYLASE-RELATED"/>
    <property type="match status" value="1"/>
</dbReference>
<reference evidence="9" key="1">
    <citation type="journal article" date="2018" name="Nat. Microbiol.">
        <title>Leveraging single-cell genomics to expand the fungal tree of life.</title>
        <authorList>
            <person name="Ahrendt S.R."/>
            <person name="Quandt C.A."/>
            <person name="Ciobanu D."/>
            <person name="Clum A."/>
            <person name="Salamov A."/>
            <person name="Andreopoulos B."/>
            <person name="Cheng J.F."/>
            <person name="Woyke T."/>
            <person name="Pelin A."/>
            <person name="Henrissat B."/>
            <person name="Reynolds N.K."/>
            <person name="Benny G.L."/>
            <person name="Smith M.E."/>
            <person name="James T.Y."/>
            <person name="Grigoriev I.V."/>
        </authorList>
    </citation>
    <scope>NUCLEOTIDE SEQUENCE [LARGE SCALE GENOMIC DNA]</scope>
    <source>
        <strain evidence="9">Benny S71-1</strain>
    </source>
</reference>
<keyword evidence="9" id="KW-1185">Reference proteome</keyword>
<dbReference type="Proteomes" id="UP000278143">
    <property type="component" value="Unassembled WGS sequence"/>
</dbReference>
<evidence type="ECO:0000313" key="8">
    <source>
        <dbReference type="EMBL" id="RKP22876.1"/>
    </source>
</evidence>
<evidence type="ECO:0000256" key="2">
    <source>
        <dbReference type="ARBA" id="ARBA00022723"/>
    </source>
</evidence>
<evidence type="ECO:0000256" key="4">
    <source>
        <dbReference type="ARBA" id="ARBA00022801"/>
    </source>
</evidence>
<evidence type="ECO:0000259" key="7">
    <source>
        <dbReference type="PROSITE" id="PS51677"/>
    </source>
</evidence>
<dbReference type="Pfam" id="PF01522">
    <property type="entry name" value="Polysacc_deac_1"/>
    <property type="match status" value="1"/>
</dbReference>
<dbReference type="EMBL" id="KZ991551">
    <property type="protein sequence ID" value="RKP22876.1"/>
    <property type="molecule type" value="Genomic_DNA"/>
</dbReference>
<accession>A0A4P9YSI5</accession>